<organism evidence="1 2">
    <name type="scientific">Meganyctiphanes norvegica</name>
    <name type="common">Northern krill</name>
    <name type="synonym">Thysanopoda norvegica</name>
    <dbReference type="NCBI Taxonomy" id="48144"/>
    <lineage>
        <taxon>Eukaryota</taxon>
        <taxon>Metazoa</taxon>
        <taxon>Ecdysozoa</taxon>
        <taxon>Arthropoda</taxon>
        <taxon>Crustacea</taxon>
        <taxon>Multicrustacea</taxon>
        <taxon>Malacostraca</taxon>
        <taxon>Eumalacostraca</taxon>
        <taxon>Eucarida</taxon>
        <taxon>Euphausiacea</taxon>
        <taxon>Euphausiidae</taxon>
        <taxon>Meganyctiphanes</taxon>
    </lineage>
</organism>
<feature type="non-terminal residue" evidence="1">
    <location>
        <position position="1"/>
    </location>
</feature>
<evidence type="ECO:0000313" key="1">
    <source>
        <dbReference type="EMBL" id="CAL4124124.1"/>
    </source>
</evidence>
<reference evidence="1 2" key="1">
    <citation type="submission" date="2024-05" db="EMBL/GenBank/DDBJ databases">
        <authorList>
            <person name="Wallberg A."/>
        </authorList>
    </citation>
    <scope>NUCLEOTIDE SEQUENCE [LARGE SCALE GENOMIC DNA]</scope>
</reference>
<accession>A0AAV2REH4</accession>
<protein>
    <submittedName>
        <fullName evidence="1">Uncharacterized protein</fullName>
    </submittedName>
</protein>
<dbReference type="EMBL" id="CAXKWB010022110">
    <property type="protein sequence ID" value="CAL4124124.1"/>
    <property type="molecule type" value="Genomic_DNA"/>
</dbReference>
<comment type="caution">
    <text evidence="1">The sequence shown here is derived from an EMBL/GenBank/DDBJ whole genome shotgun (WGS) entry which is preliminary data.</text>
</comment>
<proteinExistence type="predicted"/>
<keyword evidence="2" id="KW-1185">Reference proteome</keyword>
<evidence type="ECO:0000313" key="2">
    <source>
        <dbReference type="Proteomes" id="UP001497623"/>
    </source>
</evidence>
<gene>
    <name evidence="1" type="ORF">MNOR_LOCUS24260</name>
</gene>
<dbReference type="AlphaFoldDB" id="A0AAV2REH4"/>
<sequence length="175" mass="20676">GSYKYLKQTAMSQYINQAQVITADEVEPTMNLVKDNQKMEQTEITIDIKDDQDVYYTMNLVKDDQKMEQTEITIDNKDDQDVYYMDADGVKHCYWCYVLLRNLELYQRLWNYCRTCNSDEQVMGEGEWSTTSEKEPDNVYDIVKNIKPEQLHLLEPIRDGEGNAYCPRCHTQLKI</sequence>
<dbReference type="Proteomes" id="UP001497623">
    <property type="component" value="Unassembled WGS sequence"/>
</dbReference>
<name>A0AAV2REH4_MEGNR</name>